<reference evidence="1" key="1">
    <citation type="submission" date="2009-11" db="EMBL/GenBank/DDBJ databases">
        <authorList>
            <person name="Weinstock G."/>
            <person name="Sodergren E."/>
            <person name="Clifton S."/>
            <person name="Fulton L."/>
            <person name="Fulton B."/>
            <person name="Courtney L."/>
            <person name="Fronick C."/>
            <person name="Harrison M."/>
            <person name="Strong C."/>
            <person name="Farmer C."/>
            <person name="Delahaunty K."/>
            <person name="Markovic C."/>
            <person name="Hall O."/>
            <person name="Minx P."/>
            <person name="Tomlinson C."/>
            <person name="Mitreva M."/>
            <person name="Nelson J."/>
            <person name="Hou S."/>
            <person name="Wollam A."/>
            <person name="Pepin K.H."/>
            <person name="Johnson M."/>
            <person name="Bhonagiri V."/>
            <person name="Nash W.E."/>
            <person name="Warren W."/>
            <person name="Chinwalla A."/>
            <person name="Mardis E.R."/>
            <person name="Wilson R.K."/>
        </authorList>
    </citation>
    <scope>NUCLEOTIDE SEQUENCE [LARGE SCALE GENOMIC DNA]</scope>
    <source>
        <strain evidence="1">DSM 18205</strain>
    </source>
</reference>
<organism evidence="1 2">
    <name type="scientific">Segatella copri DSM 18205</name>
    <dbReference type="NCBI Taxonomy" id="537011"/>
    <lineage>
        <taxon>Bacteria</taxon>
        <taxon>Pseudomonadati</taxon>
        <taxon>Bacteroidota</taxon>
        <taxon>Bacteroidia</taxon>
        <taxon>Bacteroidales</taxon>
        <taxon>Prevotellaceae</taxon>
        <taxon>Segatella</taxon>
    </lineage>
</organism>
<dbReference type="EMBL" id="ACBX02000029">
    <property type="protein sequence ID" value="EFB34802.1"/>
    <property type="molecule type" value="Genomic_DNA"/>
</dbReference>
<evidence type="ECO:0000313" key="2">
    <source>
        <dbReference type="Proteomes" id="UP000004477"/>
    </source>
</evidence>
<comment type="caution">
    <text evidence="1">The sequence shown here is derived from an EMBL/GenBank/DDBJ whole genome shotgun (WGS) entry which is preliminary data.</text>
</comment>
<protein>
    <submittedName>
        <fullName evidence="1">Uncharacterized protein</fullName>
    </submittedName>
</protein>
<proteinExistence type="predicted"/>
<dbReference type="AlphaFoldDB" id="D1PEX6"/>
<gene>
    <name evidence="1" type="ORF">PREVCOP_05782</name>
</gene>
<dbReference type="STRING" id="537011.PREVCOP_05782"/>
<evidence type="ECO:0000313" key="1">
    <source>
        <dbReference type="EMBL" id="EFB34802.1"/>
    </source>
</evidence>
<dbReference type="PaxDb" id="537011-PREVCOP_05782"/>
<name>D1PEX6_9BACT</name>
<dbReference type="HOGENOM" id="CLU_3237615_0_0_10"/>
<accession>D1PEX6</accession>
<dbReference type="Proteomes" id="UP000004477">
    <property type="component" value="Unassembled WGS sequence"/>
</dbReference>
<keyword evidence="2" id="KW-1185">Reference proteome</keyword>
<sequence>MGVTCRFPQLFLRLQCGQVSSTCFVSVGDVENDGFAIIIYRIH</sequence>